<accession>A0AA40ICC0</accession>
<evidence type="ECO:0000256" key="1">
    <source>
        <dbReference type="SAM" id="Coils"/>
    </source>
</evidence>
<name>A0AA40ICC0_CNENI</name>
<comment type="caution">
    <text evidence="2">The sequence shown here is derived from an EMBL/GenBank/DDBJ whole genome shotgun (WGS) entry which is preliminary data.</text>
</comment>
<keyword evidence="1" id="KW-0175">Coiled coil</keyword>
<dbReference type="AlphaFoldDB" id="A0AA40ICC0"/>
<dbReference type="EMBL" id="JAULJE010000001">
    <property type="protein sequence ID" value="KAK1346497.1"/>
    <property type="molecule type" value="Genomic_DNA"/>
</dbReference>
<evidence type="ECO:0000313" key="3">
    <source>
        <dbReference type="Proteomes" id="UP001177744"/>
    </source>
</evidence>
<organism evidence="2 3">
    <name type="scientific">Cnephaeus nilssonii</name>
    <name type="common">Northern bat</name>
    <name type="synonym">Eptesicus nilssonii</name>
    <dbReference type="NCBI Taxonomy" id="3371016"/>
    <lineage>
        <taxon>Eukaryota</taxon>
        <taxon>Metazoa</taxon>
        <taxon>Chordata</taxon>
        <taxon>Craniata</taxon>
        <taxon>Vertebrata</taxon>
        <taxon>Euteleostomi</taxon>
        <taxon>Mammalia</taxon>
        <taxon>Eutheria</taxon>
        <taxon>Laurasiatheria</taxon>
        <taxon>Chiroptera</taxon>
        <taxon>Yangochiroptera</taxon>
        <taxon>Vespertilionidae</taxon>
        <taxon>Cnephaeus</taxon>
    </lineage>
</organism>
<proteinExistence type="predicted"/>
<protein>
    <submittedName>
        <fullName evidence="2">Uncharacterized protein</fullName>
    </submittedName>
</protein>
<dbReference type="Proteomes" id="UP001177744">
    <property type="component" value="Unassembled WGS sequence"/>
</dbReference>
<keyword evidence="3" id="KW-1185">Reference proteome</keyword>
<evidence type="ECO:0000313" key="2">
    <source>
        <dbReference type="EMBL" id="KAK1346497.1"/>
    </source>
</evidence>
<feature type="coiled-coil region" evidence="1">
    <location>
        <begin position="37"/>
        <end position="64"/>
    </location>
</feature>
<reference evidence="2" key="1">
    <citation type="submission" date="2023-06" db="EMBL/GenBank/DDBJ databases">
        <title>Reference genome for the Northern bat (Eptesicus nilssonii), a most northern bat species.</title>
        <authorList>
            <person name="Laine V.N."/>
            <person name="Pulliainen A.T."/>
            <person name="Lilley T.M."/>
        </authorList>
    </citation>
    <scope>NUCLEOTIDE SEQUENCE</scope>
    <source>
        <strain evidence="2">BLF_Eptnil</strain>
        <tissue evidence="2">Kidney</tissue>
    </source>
</reference>
<sequence length="96" mass="11040">MTADSLPGLSPLTGLPSLALTAEELKYTDIHNIGWESEWMELMNAELKIQMEELKQEQQQLILMLNRHYPSCFIRTHSVKTPNSEGNPLMEQLEKK</sequence>
<gene>
    <name evidence="2" type="ORF">QTO34_000353</name>
</gene>